<protein>
    <submittedName>
        <fullName evidence="2">Syndecan-2 protein</fullName>
    </submittedName>
</protein>
<evidence type="ECO:0000256" key="1">
    <source>
        <dbReference type="SAM" id="Phobius"/>
    </source>
</evidence>
<proteinExistence type="predicted"/>
<organism evidence="2">
    <name type="scientific">Siphoviridae sp. ct8wU2</name>
    <dbReference type="NCBI Taxonomy" id="2827791"/>
    <lineage>
        <taxon>Viruses</taxon>
        <taxon>Duplodnaviria</taxon>
        <taxon>Heunggongvirae</taxon>
        <taxon>Uroviricota</taxon>
        <taxon>Caudoviricetes</taxon>
    </lineage>
</organism>
<feature type="transmembrane region" description="Helical" evidence="1">
    <location>
        <begin position="49"/>
        <end position="66"/>
    </location>
</feature>
<name>A0A8S5SZ20_9CAUD</name>
<keyword evidence="1" id="KW-1133">Transmembrane helix</keyword>
<dbReference type="EMBL" id="BK032699">
    <property type="protein sequence ID" value="DAF55778.1"/>
    <property type="molecule type" value="Genomic_DNA"/>
</dbReference>
<accession>A0A8S5SZ20</accession>
<keyword evidence="1" id="KW-0812">Transmembrane</keyword>
<evidence type="ECO:0000313" key="2">
    <source>
        <dbReference type="EMBL" id="DAF55778.1"/>
    </source>
</evidence>
<reference evidence="2" key="1">
    <citation type="journal article" date="2021" name="Proc. Natl. Acad. Sci. U.S.A.">
        <title>A Catalog of Tens of Thousands of Viruses from Human Metagenomes Reveals Hidden Associations with Chronic Diseases.</title>
        <authorList>
            <person name="Tisza M.J."/>
            <person name="Buck C.B."/>
        </authorList>
    </citation>
    <scope>NUCLEOTIDE SEQUENCE</scope>
    <source>
        <strain evidence="2">Ct8wU2</strain>
    </source>
</reference>
<keyword evidence="1" id="KW-0472">Membrane</keyword>
<sequence>MDSKKKSPDEQGKSIKEILERVEGKIDFLYIMLFLIASNLKASNLLDEFYYYAFCFLLIVYLYYRLKKHC</sequence>